<feature type="coiled-coil region" evidence="2">
    <location>
        <begin position="156"/>
        <end position="190"/>
    </location>
</feature>
<dbReference type="SUPFAM" id="SSF111369">
    <property type="entry name" value="HlyD-like secretion proteins"/>
    <property type="match status" value="1"/>
</dbReference>
<dbReference type="Gene3D" id="2.40.420.20">
    <property type="match status" value="1"/>
</dbReference>
<evidence type="ECO:0000313" key="5">
    <source>
        <dbReference type="EMBL" id="RKJ99561.1"/>
    </source>
</evidence>
<dbReference type="Pfam" id="PF25917">
    <property type="entry name" value="BSH_RND"/>
    <property type="match status" value="1"/>
</dbReference>
<evidence type="ECO:0000259" key="4">
    <source>
        <dbReference type="Pfam" id="PF25917"/>
    </source>
</evidence>
<evidence type="ECO:0000256" key="1">
    <source>
        <dbReference type="ARBA" id="ARBA00009477"/>
    </source>
</evidence>
<keyword evidence="3" id="KW-0812">Transmembrane</keyword>
<dbReference type="GO" id="GO:0015562">
    <property type="term" value="F:efflux transmembrane transporter activity"/>
    <property type="evidence" value="ECO:0007669"/>
    <property type="project" value="TreeGrafter"/>
</dbReference>
<dbReference type="Gene3D" id="2.40.30.170">
    <property type="match status" value="1"/>
</dbReference>
<evidence type="ECO:0000313" key="6">
    <source>
        <dbReference type="Proteomes" id="UP000216225"/>
    </source>
</evidence>
<organism evidence="5 6">
    <name type="scientific">Alicycliphilus denitrificans</name>
    <dbReference type="NCBI Taxonomy" id="179636"/>
    <lineage>
        <taxon>Bacteria</taxon>
        <taxon>Pseudomonadati</taxon>
        <taxon>Pseudomonadota</taxon>
        <taxon>Betaproteobacteria</taxon>
        <taxon>Burkholderiales</taxon>
        <taxon>Comamonadaceae</taxon>
        <taxon>Alicycliphilus</taxon>
    </lineage>
</organism>
<dbReference type="EMBL" id="NKDB02000001">
    <property type="protein sequence ID" value="RKJ99561.1"/>
    <property type="molecule type" value="Genomic_DNA"/>
</dbReference>
<reference evidence="5 6" key="1">
    <citation type="submission" date="2018-09" db="EMBL/GenBank/DDBJ databases">
        <title>Genome comparison of Alicycliphilus sp. BQ1, a polyurethanolytic bacterium, with its closest phylogenetic relatives Alicycliphilus denitrificans BC and K601, unable to attack polyurethane.</title>
        <authorList>
            <person name="Loza-Tavera H."/>
            <person name="Lozano L."/>
            <person name="Cevallos M."/>
            <person name="Maya-Lucas O."/>
            <person name="Garcia-Mena J."/>
            <person name="Hernandez J."/>
        </authorList>
    </citation>
    <scope>NUCLEOTIDE SEQUENCE [LARGE SCALE GENOMIC DNA]</scope>
    <source>
        <strain evidence="5 6">BQ1</strain>
    </source>
</reference>
<dbReference type="PANTHER" id="PTHR30469:SF15">
    <property type="entry name" value="HLYD FAMILY OF SECRETION PROTEINS"/>
    <property type="match status" value="1"/>
</dbReference>
<keyword evidence="3" id="KW-1133">Transmembrane helix</keyword>
<evidence type="ECO:0000256" key="2">
    <source>
        <dbReference type="SAM" id="Coils"/>
    </source>
</evidence>
<dbReference type="GO" id="GO:1990281">
    <property type="term" value="C:efflux pump complex"/>
    <property type="evidence" value="ECO:0007669"/>
    <property type="project" value="TreeGrafter"/>
</dbReference>
<dbReference type="PANTHER" id="PTHR30469">
    <property type="entry name" value="MULTIDRUG RESISTANCE PROTEIN MDTA"/>
    <property type="match status" value="1"/>
</dbReference>
<name>A0A3R7IVK5_9BURK</name>
<evidence type="ECO:0000256" key="3">
    <source>
        <dbReference type="SAM" id="Phobius"/>
    </source>
</evidence>
<gene>
    <name evidence="5" type="ORF">CE154_007515</name>
</gene>
<dbReference type="InterPro" id="IPR058625">
    <property type="entry name" value="MdtA-like_BSH"/>
</dbReference>
<feature type="transmembrane region" description="Helical" evidence="3">
    <location>
        <begin position="12"/>
        <end position="29"/>
    </location>
</feature>
<feature type="domain" description="Multidrug resistance protein MdtA-like barrel-sandwich hybrid" evidence="4">
    <location>
        <begin position="66"/>
        <end position="214"/>
    </location>
</feature>
<dbReference type="Gene3D" id="2.40.50.100">
    <property type="match status" value="1"/>
</dbReference>
<protein>
    <submittedName>
        <fullName evidence="5">Efflux RND transporter periplasmic adaptor subunit</fullName>
    </submittedName>
</protein>
<dbReference type="Proteomes" id="UP000216225">
    <property type="component" value="Unassembled WGS sequence"/>
</dbReference>
<accession>A0A3R7IVK5</accession>
<comment type="similarity">
    <text evidence="1">Belongs to the membrane fusion protein (MFP) (TC 8.A.1) family.</text>
</comment>
<keyword evidence="2" id="KW-0175">Coiled coil</keyword>
<dbReference type="InterPro" id="IPR006143">
    <property type="entry name" value="RND_pump_MFP"/>
</dbReference>
<comment type="caution">
    <text evidence="5">The sequence shown here is derived from an EMBL/GenBank/DDBJ whole genome shotgun (WGS) entry which is preliminary data.</text>
</comment>
<proteinExistence type="inferred from homology"/>
<sequence length="383" mass="40980">MKVPHLQRRTLALVAAIVPLAALFVYVVLRSGPLAPVAVTLDTVRSRAVAPALSGIGTVQVRYIYKIGPTAAGRVRRLDVHVGDMVRAGQVLGEMDPVDLDERMRAQQAAIKSAEAGLRQAEARQSYAQSQARRYEQLVSVRATSEENLATRQQELAVADAALAAAREDARRLRSELQALRAQRGNLRLVAPVAGLVAARDADPGTTVVAGQAVIRLMDPVSLWVDARFDQISAQGLAAGLPAEVVLRSRHGQPLAARVLRTEPLADAVTEELLAKVVFDALPRPLPPIGELAEVTVRLPPLPEAPTITNAALRTVGGQRGVWKFRDGQLAFAPLRLGRADLDGQVQVQEGLAVGDAVVVYSERTLGPKSRVHVVERIAGVSP</sequence>
<dbReference type="NCBIfam" id="TIGR01730">
    <property type="entry name" value="RND_mfp"/>
    <property type="match status" value="1"/>
</dbReference>
<dbReference type="Gene3D" id="1.10.287.470">
    <property type="entry name" value="Helix hairpin bin"/>
    <property type="match status" value="1"/>
</dbReference>
<dbReference type="AlphaFoldDB" id="A0A3R7IVK5"/>
<dbReference type="RefSeq" id="WP_094436544.1">
    <property type="nucleotide sequence ID" value="NZ_NKDB02000001.1"/>
</dbReference>
<keyword evidence="3" id="KW-0472">Membrane</keyword>